<accession>A0A2I0B921</accession>
<evidence type="ECO:0000259" key="16">
    <source>
        <dbReference type="PROSITE" id="PS50011"/>
    </source>
</evidence>
<gene>
    <name evidence="17" type="primary">CRK10</name>
    <name evidence="17" type="ORF">AXF42_Ash009512</name>
</gene>
<dbReference type="GO" id="GO:0005886">
    <property type="term" value="C:plasma membrane"/>
    <property type="evidence" value="ECO:0007669"/>
    <property type="project" value="UniProtKB-SubCell"/>
</dbReference>
<keyword evidence="10" id="KW-0067">ATP-binding</keyword>
<keyword evidence="7" id="KW-0732">Signal</keyword>
<proteinExistence type="inferred from homology"/>
<comment type="subcellular location">
    <subcellularLocation>
        <location evidence="1">Cell membrane</location>
        <topology evidence="1">Single-pass type I membrane protein</topology>
    </subcellularLocation>
</comment>
<keyword evidence="5 17" id="KW-0808">Transferase</keyword>
<evidence type="ECO:0000256" key="3">
    <source>
        <dbReference type="ARBA" id="ARBA00010217"/>
    </source>
</evidence>
<keyword evidence="6" id="KW-0812">Transmembrane</keyword>
<keyword evidence="12" id="KW-0472">Membrane</keyword>
<keyword evidence="4" id="KW-1003">Cell membrane</keyword>
<dbReference type="SUPFAM" id="SSF56112">
    <property type="entry name" value="Protein kinase-like (PK-like)"/>
    <property type="match status" value="1"/>
</dbReference>
<evidence type="ECO:0000256" key="5">
    <source>
        <dbReference type="ARBA" id="ARBA00022679"/>
    </source>
</evidence>
<feature type="region of interest" description="Disordered" evidence="15">
    <location>
        <begin position="336"/>
        <end position="407"/>
    </location>
</feature>
<dbReference type="Gene3D" id="1.10.510.10">
    <property type="entry name" value="Transferase(Phosphotransferase) domain 1"/>
    <property type="match status" value="1"/>
</dbReference>
<evidence type="ECO:0000313" key="17">
    <source>
        <dbReference type="EMBL" id="PKA64292.1"/>
    </source>
</evidence>
<dbReference type="Pfam" id="PF07714">
    <property type="entry name" value="PK_Tyr_Ser-Thr"/>
    <property type="match status" value="1"/>
</dbReference>
<dbReference type="Proteomes" id="UP000236161">
    <property type="component" value="Unassembled WGS sequence"/>
</dbReference>
<dbReference type="STRING" id="1088818.A0A2I0B921"/>
<evidence type="ECO:0000256" key="4">
    <source>
        <dbReference type="ARBA" id="ARBA00022475"/>
    </source>
</evidence>
<dbReference type="Gene3D" id="3.30.200.20">
    <property type="entry name" value="Phosphorylase Kinase, domain 1"/>
    <property type="match status" value="1"/>
</dbReference>
<dbReference type="FunFam" id="1.10.510.10:FF:000240">
    <property type="entry name" value="Lectin-domain containing receptor kinase A4.3"/>
    <property type="match status" value="1"/>
</dbReference>
<evidence type="ECO:0000256" key="12">
    <source>
        <dbReference type="ARBA" id="ARBA00023136"/>
    </source>
</evidence>
<dbReference type="GO" id="GO:0005524">
    <property type="term" value="F:ATP binding"/>
    <property type="evidence" value="ECO:0007669"/>
    <property type="project" value="UniProtKB-KW"/>
</dbReference>
<evidence type="ECO:0000313" key="18">
    <source>
        <dbReference type="Proteomes" id="UP000236161"/>
    </source>
</evidence>
<evidence type="ECO:0000256" key="15">
    <source>
        <dbReference type="SAM" id="MobiDB-lite"/>
    </source>
</evidence>
<evidence type="ECO:0000256" key="7">
    <source>
        <dbReference type="ARBA" id="ARBA00022729"/>
    </source>
</evidence>
<evidence type="ECO:0000256" key="2">
    <source>
        <dbReference type="ARBA" id="ARBA00008536"/>
    </source>
</evidence>
<keyword evidence="14" id="KW-0325">Glycoprotein</keyword>
<dbReference type="GO" id="GO:0002229">
    <property type="term" value="P:defense response to oomycetes"/>
    <property type="evidence" value="ECO:0007669"/>
    <property type="project" value="UniProtKB-ARBA"/>
</dbReference>
<evidence type="ECO:0000256" key="6">
    <source>
        <dbReference type="ARBA" id="ARBA00022692"/>
    </source>
</evidence>
<dbReference type="OrthoDB" id="4062651at2759"/>
<evidence type="ECO:0000256" key="9">
    <source>
        <dbReference type="ARBA" id="ARBA00022777"/>
    </source>
</evidence>
<feature type="compositionally biased region" description="Low complexity" evidence="15">
    <location>
        <begin position="357"/>
        <end position="396"/>
    </location>
</feature>
<dbReference type="EMBL" id="KZ451905">
    <property type="protein sequence ID" value="PKA64292.1"/>
    <property type="molecule type" value="Genomic_DNA"/>
</dbReference>
<dbReference type="InterPro" id="IPR011009">
    <property type="entry name" value="Kinase-like_dom_sf"/>
</dbReference>
<dbReference type="GO" id="GO:0004674">
    <property type="term" value="F:protein serine/threonine kinase activity"/>
    <property type="evidence" value="ECO:0007669"/>
    <property type="project" value="UniProtKB-EC"/>
</dbReference>
<evidence type="ECO:0000256" key="13">
    <source>
        <dbReference type="ARBA" id="ARBA00023170"/>
    </source>
</evidence>
<sequence>MSMLVKFLKNLVKPFVRRRDRGLQKDEEELKAVAAIDNGVFCYETLALATRNFSPKNKLGEGDYGPVFKGRLKDGRLVAVRRLRRLPWQCEKKFVGEAMKLSRLQHKNIVSLYGFCSQAEHKFLVFEYVANMSLEKALFSRENKVLALMLNWKWRYDMIFGVARGLLYLHEGANTPIIHGNIKASNILLDDSWCPKITDFAMSQLFQGGLSNTASRVTSSTEYMAPEYAMYGLLSPKADVFSFGVLIIELITGQKNSAFNPRTEASSLLEWAWNLHKNGKAMEMLDPALKSTADAHLVLLCAHAGLLCAQSDPKLRPDMGRLVLILTRKQRAGLEEPIRPGSLGSSYRSKAHDLQDSSHSSMAESSASSSGAYNNTTTASSSSFSFAAASPTPSYSRQHILESRHPS</sequence>
<evidence type="ECO:0000256" key="1">
    <source>
        <dbReference type="ARBA" id="ARBA00004251"/>
    </source>
</evidence>
<dbReference type="PANTHER" id="PTHR47973">
    <property type="entry name" value="CYSTEINE-RICH RECEPTOR-LIKE PROTEIN KINASE 3"/>
    <property type="match status" value="1"/>
</dbReference>
<dbReference type="PROSITE" id="PS50011">
    <property type="entry name" value="PROTEIN_KINASE_DOM"/>
    <property type="match status" value="1"/>
</dbReference>
<evidence type="ECO:0000256" key="14">
    <source>
        <dbReference type="ARBA" id="ARBA00023180"/>
    </source>
</evidence>
<name>A0A2I0B921_9ASPA</name>
<feature type="domain" description="Protein kinase" evidence="16">
    <location>
        <begin position="53"/>
        <end position="334"/>
    </location>
</feature>
<dbReference type="InterPro" id="IPR001245">
    <property type="entry name" value="Ser-Thr/Tyr_kinase_cat_dom"/>
</dbReference>
<keyword evidence="13 17" id="KW-0675">Receptor</keyword>
<dbReference type="InterPro" id="IPR052059">
    <property type="entry name" value="CR_Ser/Thr_kinase"/>
</dbReference>
<keyword evidence="9 17" id="KW-0418">Kinase</keyword>
<comment type="similarity">
    <text evidence="3">In the C-terminal section; belongs to the protein kinase superfamily. Ser/Thr protein kinase family.</text>
</comment>
<organism evidence="17 18">
    <name type="scientific">Apostasia shenzhenica</name>
    <dbReference type="NCBI Taxonomy" id="1088818"/>
    <lineage>
        <taxon>Eukaryota</taxon>
        <taxon>Viridiplantae</taxon>
        <taxon>Streptophyta</taxon>
        <taxon>Embryophyta</taxon>
        <taxon>Tracheophyta</taxon>
        <taxon>Spermatophyta</taxon>
        <taxon>Magnoliopsida</taxon>
        <taxon>Liliopsida</taxon>
        <taxon>Asparagales</taxon>
        <taxon>Orchidaceae</taxon>
        <taxon>Apostasioideae</taxon>
        <taxon>Apostasia</taxon>
    </lineage>
</organism>
<keyword evidence="11" id="KW-1133">Transmembrane helix</keyword>
<dbReference type="EC" id="2.7.11.1" evidence="17"/>
<evidence type="ECO:0000256" key="8">
    <source>
        <dbReference type="ARBA" id="ARBA00022741"/>
    </source>
</evidence>
<reference evidence="17 18" key="1">
    <citation type="journal article" date="2017" name="Nature">
        <title>The Apostasia genome and the evolution of orchids.</title>
        <authorList>
            <person name="Zhang G.Q."/>
            <person name="Liu K.W."/>
            <person name="Li Z."/>
            <person name="Lohaus R."/>
            <person name="Hsiao Y.Y."/>
            <person name="Niu S.C."/>
            <person name="Wang J.Y."/>
            <person name="Lin Y.C."/>
            <person name="Xu Q."/>
            <person name="Chen L.J."/>
            <person name="Yoshida K."/>
            <person name="Fujiwara S."/>
            <person name="Wang Z.W."/>
            <person name="Zhang Y.Q."/>
            <person name="Mitsuda N."/>
            <person name="Wang M."/>
            <person name="Liu G.H."/>
            <person name="Pecoraro L."/>
            <person name="Huang H.X."/>
            <person name="Xiao X.J."/>
            <person name="Lin M."/>
            <person name="Wu X.Y."/>
            <person name="Wu W.L."/>
            <person name="Chen Y.Y."/>
            <person name="Chang S.B."/>
            <person name="Sakamoto S."/>
            <person name="Ohme-Takagi M."/>
            <person name="Yagi M."/>
            <person name="Zeng S.J."/>
            <person name="Shen C.Y."/>
            <person name="Yeh C.M."/>
            <person name="Luo Y.B."/>
            <person name="Tsai W.C."/>
            <person name="Van de Peer Y."/>
            <person name="Liu Z.J."/>
        </authorList>
    </citation>
    <scope>NUCLEOTIDE SEQUENCE [LARGE SCALE GENOMIC DNA]</scope>
    <source>
        <strain evidence="18">cv. Shenzhen</strain>
        <tissue evidence="17">Stem</tissue>
    </source>
</reference>
<keyword evidence="8" id="KW-0547">Nucleotide-binding</keyword>
<dbReference type="InterPro" id="IPR000719">
    <property type="entry name" value="Prot_kinase_dom"/>
</dbReference>
<evidence type="ECO:0000256" key="10">
    <source>
        <dbReference type="ARBA" id="ARBA00022840"/>
    </source>
</evidence>
<dbReference type="AlphaFoldDB" id="A0A2I0B921"/>
<comment type="similarity">
    <text evidence="2">In the N-terminal section; belongs to the leguminous lectin family.</text>
</comment>
<protein>
    <submittedName>
        <fullName evidence="17">Cysteine-rich receptor-like protein kinase 10</fullName>
        <ecNumber evidence="17">2.7.11.1</ecNumber>
    </submittedName>
</protein>
<keyword evidence="18" id="KW-1185">Reference proteome</keyword>
<evidence type="ECO:0000256" key="11">
    <source>
        <dbReference type="ARBA" id="ARBA00022989"/>
    </source>
</evidence>